<evidence type="ECO:0000313" key="2">
    <source>
        <dbReference type="EMBL" id="SUZ65846.1"/>
    </source>
</evidence>
<dbReference type="EMBL" id="UINC01000970">
    <property type="protein sequence ID" value="SUZ65846.1"/>
    <property type="molecule type" value="Genomic_DNA"/>
</dbReference>
<dbReference type="InterPro" id="IPR017462">
    <property type="entry name" value="Sulphur_relay_TusC/DsrF"/>
</dbReference>
<sequence length="124" mass="13540">MQKDENQKILTFVSRTAPYGSNRPQLCLDAALAAAVFGQDVNLVFLGDGVLQLIKDQAPQAISSKPLSSTLETLDLYGIKNIYIDQDSMTKNHLLAEDLVLDGRPAGKEVLSELFEKSSAVFNL</sequence>
<proteinExistence type="inferred from homology"/>
<dbReference type="NCBIfam" id="NF001238">
    <property type="entry name" value="PRK00211.1"/>
    <property type="match status" value="1"/>
</dbReference>
<name>A0A381PFQ1_9ZZZZ</name>
<dbReference type="PANTHER" id="PTHR38780">
    <property type="entry name" value="PROTEIN TUSC"/>
    <property type="match status" value="1"/>
</dbReference>
<reference evidence="2" key="1">
    <citation type="submission" date="2018-05" db="EMBL/GenBank/DDBJ databases">
        <authorList>
            <person name="Lanie J.A."/>
            <person name="Ng W.-L."/>
            <person name="Kazmierczak K.M."/>
            <person name="Andrzejewski T.M."/>
            <person name="Davidsen T.M."/>
            <person name="Wayne K.J."/>
            <person name="Tettelin H."/>
            <person name="Glass J.I."/>
            <person name="Rusch D."/>
            <person name="Podicherti R."/>
            <person name="Tsui H.-C.T."/>
            <person name="Winkler M.E."/>
        </authorList>
    </citation>
    <scope>NUCLEOTIDE SEQUENCE</scope>
</reference>
<dbReference type="AlphaFoldDB" id="A0A381PFQ1"/>
<accession>A0A381PFQ1</accession>
<evidence type="ECO:0000256" key="1">
    <source>
        <dbReference type="ARBA" id="ARBA00005996"/>
    </source>
</evidence>
<dbReference type="SUPFAM" id="SSF75169">
    <property type="entry name" value="DsrEFH-like"/>
    <property type="match status" value="1"/>
</dbReference>
<dbReference type="InterPro" id="IPR003787">
    <property type="entry name" value="Sulphur_relay_DsrE/F-like"/>
</dbReference>
<protein>
    <submittedName>
        <fullName evidence="2">Uncharacterized protein</fullName>
    </submittedName>
</protein>
<dbReference type="Gene3D" id="3.40.1260.10">
    <property type="entry name" value="DsrEFH-like"/>
    <property type="match status" value="1"/>
</dbReference>
<comment type="similarity">
    <text evidence="1">Belongs to the DsrF/TusC family.</text>
</comment>
<dbReference type="Pfam" id="PF02635">
    <property type="entry name" value="DsrE"/>
    <property type="match status" value="1"/>
</dbReference>
<organism evidence="2">
    <name type="scientific">marine metagenome</name>
    <dbReference type="NCBI Taxonomy" id="408172"/>
    <lineage>
        <taxon>unclassified sequences</taxon>
        <taxon>metagenomes</taxon>
        <taxon>ecological metagenomes</taxon>
    </lineage>
</organism>
<dbReference type="NCBIfam" id="TIGR03010">
    <property type="entry name" value="sulf_tusC_dsrF"/>
    <property type="match status" value="1"/>
</dbReference>
<dbReference type="InterPro" id="IPR027396">
    <property type="entry name" value="DsrEFH-like"/>
</dbReference>
<gene>
    <name evidence="2" type="ORF">METZ01_LOCUS18700</name>
</gene>
<dbReference type="PANTHER" id="PTHR38780:SF1">
    <property type="entry name" value="PROTEIN TUSC"/>
    <property type="match status" value="1"/>
</dbReference>